<name>A0ABD2Z1I9_9GENT</name>
<organism evidence="2 3">
    <name type="scientific">Cinchona calisaya</name>
    <dbReference type="NCBI Taxonomy" id="153742"/>
    <lineage>
        <taxon>Eukaryota</taxon>
        <taxon>Viridiplantae</taxon>
        <taxon>Streptophyta</taxon>
        <taxon>Embryophyta</taxon>
        <taxon>Tracheophyta</taxon>
        <taxon>Spermatophyta</taxon>
        <taxon>Magnoliopsida</taxon>
        <taxon>eudicotyledons</taxon>
        <taxon>Gunneridae</taxon>
        <taxon>Pentapetalae</taxon>
        <taxon>asterids</taxon>
        <taxon>lamiids</taxon>
        <taxon>Gentianales</taxon>
        <taxon>Rubiaceae</taxon>
        <taxon>Cinchonoideae</taxon>
        <taxon>Cinchoneae</taxon>
        <taxon>Cinchona</taxon>
    </lineage>
</organism>
<evidence type="ECO:0000313" key="3">
    <source>
        <dbReference type="Proteomes" id="UP001630127"/>
    </source>
</evidence>
<protein>
    <submittedName>
        <fullName evidence="2">Uncharacterized protein</fullName>
    </submittedName>
</protein>
<feature type="region of interest" description="Disordered" evidence="1">
    <location>
        <begin position="130"/>
        <end position="151"/>
    </location>
</feature>
<comment type="caution">
    <text evidence="2">The sequence shown here is derived from an EMBL/GenBank/DDBJ whole genome shotgun (WGS) entry which is preliminary data.</text>
</comment>
<evidence type="ECO:0000256" key="1">
    <source>
        <dbReference type="SAM" id="MobiDB-lite"/>
    </source>
</evidence>
<sequence>MRTLGFMVPFSGSKFGIFLIHWINKEVGKAIGGVLKNVNQLERSSDNNGYRELTNGKEYNKPIQKHIKQHQAKQNLNKGDSKGEPQQGTNSDCNILSDDVEKAGETGMATMEENSGMDIELAVVKGMSTNLGKGSTREEREEFYPDQKGYL</sequence>
<feature type="compositionally biased region" description="Basic and acidic residues" evidence="1">
    <location>
        <begin position="135"/>
        <end position="145"/>
    </location>
</feature>
<dbReference type="AlphaFoldDB" id="A0ABD2Z1I9"/>
<keyword evidence="3" id="KW-1185">Reference proteome</keyword>
<evidence type="ECO:0000313" key="2">
    <source>
        <dbReference type="EMBL" id="KAL3512993.1"/>
    </source>
</evidence>
<gene>
    <name evidence="2" type="ORF">ACH5RR_025710</name>
</gene>
<dbReference type="Proteomes" id="UP001630127">
    <property type="component" value="Unassembled WGS sequence"/>
</dbReference>
<feature type="compositionally biased region" description="Polar residues" evidence="1">
    <location>
        <begin position="84"/>
        <end position="94"/>
    </location>
</feature>
<reference evidence="2 3" key="1">
    <citation type="submission" date="2024-11" db="EMBL/GenBank/DDBJ databases">
        <title>A near-complete genome assembly of Cinchona calisaya.</title>
        <authorList>
            <person name="Lian D.C."/>
            <person name="Zhao X.W."/>
            <person name="Wei L."/>
        </authorList>
    </citation>
    <scope>NUCLEOTIDE SEQUENCE [LARGE SCALE GENOMIC DNA]</scope>
    <source>
        <tissue evidence="2">Nenye</tissue>
    </source>
</reference>
<proteinExistence type="predicted"/>
<dbReference type="EMBL" id="JBJUIK010000011">
    <property type="protein sequence ID" value="KAL3512993.1"/>
    <property type="molecule type" value="Genomic_DNA"/>
</dbReference>
<feature type="region of interest" description="Disordered" evidence="1">
    <location>
        <begin position="45"/>
        <end position="104"/>
    </location>
</feature>
<accession>A0ABD2Z1I9</accession>